<dbReference type="Pfam" id="PF02518">
    <property type="entry name" value="HATPase_c"/>
    <property type="match status" value="1"/>
</dbReference>
<evidence type="ECO:0000313" key="15">
    <source>
        <dbReference type="EMBL" id="MBD8526769.1"/>
    </source>
</evidence>
<dbReference type="Proteomes" id="UP000613768">
    <property type="component" value="Unassembled WGS sequence"/>
</dbReference>
<protein>
    <recommendedName>
        <fullName evidence="3">Chemotaxis protein CheA</fullName>
        <ecNumber evidence="2">2.7.13.3</ecNumber>
    </recommendedName>
</protein>
<dbReference type="PROSITE" id="PS50109">
    <property type="entry name" value="HIS_KIN"/>
    <property type="match status" value="1"/>
</dbReference>
<dbReference type="SMART" id="SM00448">
    <property type="entry name" value="REC"/>
    <property type="match status" value="1"/>
</dbReference>
<feature type="domain" description="Histidine kinase" evidence="12">
    <location>
        <begin position="153"/>
        <end position="414"/>
    </location>
</feature>
<accession>A0AAW3ZQ60</accession>
<evidence type="ECO:0000259" key="13">
    <source>
        <dbReference type="PROSITE" id="PS50110"/>
    </source>
</evidence>
<keyword evidence="7" id="KW-0418">Kinase</keyword>
<organism evidence="15 16">
    <name type="scientific">Pseudomarimonas arenosa</name>
    <dbReference type="NCBI Taxonomy" id="2774145"/>
    <lineage>
        <taxon>Bacteria</taxon>
        <taxon>Pseudomonadati</taxon>
        <taxon>Pseudomonadota</taxon>
        <taxon>Gammaproteobacteria</taxon>
        <taxon>Lysobacterales</taxon>
        <taxon>Lysobacteraceae</taxon>
        <taxon>Pseudomarimonas</taxon>
    </lineage>
</organism>
<feature type="domain" description="Response regulatory" evidence="13">
    <location>
        <begin position="565"/>
        <end position="681"/>
    </location>
</feature>
<dbReference type="SMART" id="SM00387">
    <property type="entry name" value="HATPase_c"/>
    <property type="match status" value="1"/>
</dbReference>
<dbReference type="EC" id="2.7.13.3" evidence="2"/>
<sequence>MAAKDPYRYFRIEARELLDALELQVQGLAKGEPAADLMARLLRAAHTLKGASRVVKAISMAEAAHGLESLLAPFRDGPGPPPTEALEQAVALLSGLRRELDHLGQAAPHASAIAGLPQQATAQTPPPGTASKPLAESLQTLRVEIGQLDRLLESVAEAVLPVGQVDLGVLQLIELAQGLEQSSGELRAERLDALAGQLRRLSSQFSQAAERSRGSLDALRREATELRLLPASLVLEPLKQTLDDACQTLDKRISLSIRGGEFRLDAHVLLPLRDALIQLVRNAASHGIEDAALRQARGKPAEGSIEVSLERRGDRIRFHVRDDGAGIDLDAVRQAAISKGRLSPEQASAAGETQLYALLLDGGLSTAREVTAIAGRGVGLDLVREAVRRARGELSIRSHPGRGCEFLLDVPPSLVAVDVLVVESGRLRACLPLHNVRQALRLPSSAIEHSDSGDRIVIDQQLYPLRRLHSFHSAVEPSSAPFCSVLLLSAGEARAALQVDRLIATREAVVRPLPAVLGNLQLVAGASPDLNGDPLPIFNPDALIQAIVFDKAPPTQRRPVQVLPPILVIDDSLTTRMMEQSILESAGYEVDLAESAEQAFEMARARRYGLFVCDVEMPGMNGFEFVRLSREDADLRQVPVVLVTSLNKPEDKQRGMQAGAADYIVKSEFEQQRFLSTVARLLG</sequence>
<dbReference type="SMART" id="SM00260">
    <property type="entry name" value="CheW"/>
    <property type="match status" value="1"/>
</dbReference>
<dbReference type="Gene3D" id="3.30.565.10">
    <property type="entry name" value="Histidine kinase-like ATPase, C-terminal domain"/>
    <property type="match status" value="1"/>
</dbReference>
<dbReference type="PROSITE" id="PS50894">
    <property type="entry name" value="HPT"/>
    <property type="match status" value="1"/>
</dbReference>
<evidence type="ECO:0000313" key="16">
    <source>
        <dbReference type="Proteomes" id="UP000613768"/>
    </source>
</evidence>
<dbReference type="CDD" id="cd00156">
    <property type="entry name" value="REC"/>
    <property type="match status" value="1"/>
</dbReference>
<dbReference type="InterPro" id="IPR051315">
    <property type="entry name" value="Bact_Chemotaxis_CheA"/>
</dbReference>
<evidence type="ECO:0000259" key="12">
    <source>
        <dbReference type="PROSITE" id="PS50109"/>
    </source>
</evidence>
<evidence type="ECO:0000256" key="10">
    <source>
        <dbReference type="PROSITE-ProRule" id="PRU00110"/>
    </source>
</evidence>
<dbReference type="Pfam" id="PF00072">
    <property type="entry name" value="Response_reg"/>
    <property type="match status" value="1"/>
</dbReference>
<dbReference type="SMART" id="SM00073">
    <property type="entry name" value="HPT"/>
    <property type="match status" value="1"/>
</dbReference>
<evidence type="ECO:0000256" key="3">
    <source>
        <dbReference type="ARBA" id="ARBA00021495"/>
    </source>
</evidence>
<dbReference type="EMBL" id="JACYTR010000030">
    <property type="protein sequence ID" value="MBD8526769.1"/>
    <property type="molecule type" value="Genomic_DNA"/>
</dbReference>
<comment type="catalytic activity">
    <reaction evidence="1">
        <text>ATP + protein L-histidine = ADP + protein N-phospho-L-histidine.</text>
        <dbReference type="EC" id="2.7.13.3"/>
    </reaction>
</comment>
<reference evidence="15 16" key="1">
    <citation type="submission" date="2020-09" db="EMBL/GenBank/DDBJ databases">
        <title>Pseudoxanthomonas sp. CAU 1598 isolated from sand of Yaerae Beach.</title>
        <authorList>
            <person name="Kim W."/>
        </authorList>
    </citation>
    <scope>NUCLEOTIDE SEQUENCE [LARGE SCALE GENOMIC DNA]</scope>
    <source>
        <strain evidence="15 16">CAU 1598</strain>
    </source>
</reference>
<evidence type="ECO:0000256" key="11">
    <source>
        <dbReference type="PROSITE-ProRule" id="PRU00169"/>
    </source>
</evidence>
<comment type="caution">
    <text evidence="15">The sequence shown here is derived from an EMBL/GenBank/DDBJ whole genome shotgun (WGS) entry which is preliminary data.</text>
</comment>
<keyword evidence="8" id="KW-0902">Two-component regulatory system</keyword>
<dbReference type="GO" id="GO:0006935">
    <property type="term" value="P:chemotaxis"/>
    <property type="evidence" value="ECO:0007669"/>
    <property type="project" value="InterPro"/>
</dbReference>
<name>A0AAW3ZQ60_9GAMM</name>
<dbReference type="InterPro" id="IPR001789">
    <property type="entry name" value="Sig_transdc_resp-reg_receiver"/>
</dbReference>
<dbReference type="Gene3D" id="2.30.30.40">
    <property type="entry name" value="SH3 Domains"/>
    <property type="match status" value="1"/>
</dbReference>
<dbReference type="SUPFAM" id="SSF50341">
    <property type="entry name" value="CheW-like"/>
    <property type="match status" value="1"/>
</dbReference>
<keyword evidence="4 11" id="KW-0597">Phosphoprotein</keyword>
<dbReference type="InterPro" id="IPR036890">
    <property type="entry name" value="HATPase_C_sf"/>
</dbReference>
<dbReference type="AlphaFoldDB" id="A0AAW3ZQ60"/>
<dbReference type="InterPro" id="IPR005467">
    <property type="entry name" value="His_kinase_dom"/>
</dbReference>
<dbReference type="InterPro" id="IPR008207">
    <property type="entry name" value="Sig_transdc_His_kin_Hpt_dom"/>
</dbReference>
<keyword evidence="5" id="KW-0808">Transferase</keyword>
<dbReference type="SUPFAM" id="SSF52172">
    <property type="entry name" value="CheY-like"/>
    <property type="match status" value="1"/>
</dbReference>
<dbReference type="InterPro" id="IPR003594">
    <property type="entry name" value="HATPase_dom"/>
</dbReference>
<dbReference type="PANTHER" id="PTHR43395">
    <property type="entry name" value="SENSOR HISTIDINE KINASE CHEA"/>
    <property type="match status" value="1"/>
</dbReference>
<evidence type="ECO:0000256" key="5">
    <source>
        <dbReference type="ARBA" id="ARBA00022679"/>
    </source>
</evidence>
<feature type="modified residue" description="Phosphohistidine" evidence="10">
    <location>
        <position position="46"/>
    </location>
</feature>
<dbReference type="SUPFAM" id="SSF47226">
    <property type="entry name" value="Histidine-containing phosphotransfer domain, HPT domain"/>
    <property type="match status" value="1"/>
</dbReference>
<proteinExistence type="predicted"/>
<comment type="function">
    <text evidence="9">Involved in the transmission of sensory signals from the chemoreceptors to the flagellar motors. CheA is autophosphorylated; it can transfer its phosphate group to either CheB or CheY.</text>
</comment>
<dbReference type="Gene3D" id="1.20.120.160">
    <property type="entry name" value="HPT domain"/>
    <property type="match status" value="1"/>
</dbReference>
<evidence type="ECO:0000256" key="6">
    <source>
        <dbReference type="ARBA" id="ARBA00022741"/>
    </source>
</evidence>
<feature type="modified residue" description="4-aspartylphosphate" evidence="11">
    <location>
        <position position="614"/>
    </location>
</feature>
<keyword evidence="6" id="KW-0547">Nucleotide-binding</keyword>
<dbReference type="Pfam" id="PF01584">
    <property type="entry name" value="CheW"/>
    <property type="match status" value="1"/>
</dbReference>
<dbReference type="Pfam" id="PF01627">
    <property type="entry name" value="Hpt"/>
    <property type="match status" value="1"/>
</dbReference>
<evidence type="ECO:0000256" key="4">
    <source>
        <dbReference type="ARBA" id="ARBA00022553"/>
    </source>
</evidence>
<evidence type="ECO:0000256" key="9">
    <source>
        <dbReference type="ARBA" id="ARBA00035100"/>
    </source>
</evidence>
<dbReference type="InterPro" id="IPR004358">
    <property type="entry name" value="Sig_transdc_His_kin-like_C"/>
</dbReference>
<dbReference type="PRINTS" id="PR00344">
    <property type="entry name" value="BCTRLSENSOR"/>
</dbReference>
<dbReference type="FunFam" id="3.30.565.10:FF:000016">
    <property type="entry name" value="Chemotaxis protein CheA, putative"/>
    <property type="match status" value="1"/>
</dbReference>
<feature type="domain" description="HPt" evidence="14">
    <location>
        <begin position="1"/>
        <end position="107"/>
    </location>
</feature>
<dbReference type="PANTHER" id="PTHR43395:SF10">
    <property type="entry name" value="CHEMOTAXIS PROTEIN CHEA"/>
    <property type="match status" value="1"/>
</dbReference>
<evidence type="ECO:0000256" key="7">
    <source>
        <dbReference type="ARBA" id="ARBA00022777"/>
    </source>
</evidence>
<dbReference type="GO" id="GO:0000155">
    <property type="term" value="F:phosphorelay sensor kinase activity"/>
    <property type="evidence" value="ECO:0007669"/>
    <property type="project" value="UniProtKB-ARBA"/>
</dbReference>
<dbReference type="PROSITE" id="PS50110">
    <property type="entry name" value="RESPONSE_REGULATORY"/>
    <property type="match status" value="1"/>
</dbReference>
<dbReference type="Gene3D" id="3.40.50.2300">
    <property type="match status" value="1"/>
</dbReference>
<keyword evidence="16" id="KW-1185">Reference proteome</keyword>
<dbReference type="SUPFAM" id="SSF55874">
    <property type="entry name" value="ATPase domain of HSP90 chaperone/DNA topoisomerase II/histidine kinase"/>
    <property type="match status" value="1"/>
</dbReference>
<dbReference type="InterPro" id="IPR036061">
    <property type="entry name" value="CheW-like_dom_sf"/>
</dbReference>
<dbReference type="InterPro" id="IPR036641">
    <property type="entry name" value="HPT_dom_sf"/>
</dbReference>
<evidence type="ECO:0000259" key="14">
    <source>
        <dbReference type="PROSITE" id="PS50894"/>
    </source>
</evidence>
<dbReference type="RefSeq" id="WP_192030190.1">
    <property type="nucleotide sequence ID" value="NZ_JACYTR010000030.1"/>
</dbReference>
<evidence type="ECO:0000256" key="8">
    <source>
        <dbReference type="ARBA" id="ARBA00023012"/>
    </source>
</evidence>
<gene>
    <name evidence="15" type="ORF">IFO71_13585</name>
</gene>
<dbReference type="InterPro" id="IPR011006">
    <property type="entry name" value="CheY-like_superfamily"/>
</dbReference>
<evidence type="ECO:0000256" key="1">
    <source>
        <dbReference type="ARBA" id="ARBA00000085"/>
    </source>
</evidence>
<dbReference type="CDD" id="cd00088">
    <property type="entry name" value="HPT"/>
    <property type="match status" value="1"/>
</dbReference>
<dbReference type="InterPro" id="IPR002545">
    <property type="entry name" value="CheW-lke_dom"/>
</dbReference>
<evidence type="ECO:0000256" key="2">
    <source>
        <dbReference type="ARBA" id="ARBA00012438"/>
    </source>
</evidence>